<dbReference type="InterPro" id="IPR008197">
    <property type="entry name" value="WAP_dom"/>
</dbReference>
<sequence>GSHRLYNSNWIEQKESRTSQSCLRSLCRSFEERGSYPTSKRAVFTYTMGSLTILLSVITVFVVISYTEAAGSCPLASKVYGCSPKCVQDYECTHGKVCCSNSCNAKSCVEPAAYGGTGSSSKNSGGNSGSVYCDNAKCQSGEVCKMDQKTKRNKCSRP</sequence>
<protein>
    <recommendedName>
        <fullName evidence="2">WAP domain-containing protein</fullName>
    </recommendedName>
</protein>
<dbReference type="Proteomes" id="UP001153292">
    <property type="component" value="Chromosome 22"/>
</dbReference>
<dbReference type="Pfam" id="PF00095">
    <property type="entry name" value="WAP"/>
    <property type="match status" value="1"/>
</dbReference>
<dbReference type="EMBL" id="OU963915">
    <property type="protein sequence ID" value="CAH0686692.1"/>
    <property type="molecule type" value="Genomic_DNA"/>
</dbReference>
<keyword evidence="1" id="KW-0812">Transmembrane</keyword>
<evidence type="ECO:0000313" key="3">
    <source>
        <dbReference type="EMBL" id="CAH0686692.1"/>
    </source>
</evidence>
<dbReference type="SUPFAM" id="SSF57256">
    <property type="entry name" value="Elafin-like"/>
    <property type="match status" value="1"/>
</dbReference>
<reference evidence="3" key="1">
    <citation type="submission" date="2021-12" db="EMBL/GenBank/DDBJ databases">
        <authorList>
            <person name="King R."/>
        </authorList>
    </citation>
    <scope>NUCLEOTIDE SEQUENCE</scope>
</reference>
<gene>
    <name evidence="3" type="ORF">CHILSU_LOCUS6392</name>
</gene>
<feature type="non-terminal residue" evidence="3">
    <location>
        <position position="1"/>
    </location>
</feature>
<name>A0ABN8EFG9_CHISP</name>
<dbReference type="Gene3D" id="4.10.75.10">
    <property type="entry name" value="Elafin-like"/>
    <property type="match status" value="1"/>
</dbReference>
<keyword evidence="1" id="KW-0472">Membrane</keyword>
<evidence type="ECO:0000256" key="1">
    <source>
        <dbReference type="SAM" id="Phobius"/>
    </source>
</evidence>
<organism evidence="3 4">
    <name type="scientific">Chilo suppressalis</name>
    <name type="common">Asiatic rice borer moth</name>
    <dbReference type="NCBI Taxonomy" id="168631"/>
    <lineage>
        <taxon>Eukaryota</taxon>
        <taxon>Metazoa</taxon>
        <taxon>Ecdysozoa</taxon>
        <taxon>Arthropoda</taxon>
        <taxon>Hexapoda</taxon>
        <taxon>Insecta</taxon>
        <taxon>Pterygota</taxon>
        <taxon>Neoptera</taxon>
        <taxon>Endopterygota</taxon>
        <taxon>Lepidoptera</taxon>
        <taxon>Glossata</taxon>
        <taxon>Ditrysia</taxon>
        <taxon>Pyraloidea</taxon>
        <taxon>Crambidae</taxon>
        <taxon>Crambinae</taxon>
        <taxon>Chilo</taxon>
    </lineage>
</organism>
<feature type="transmembrane region" description="Helical" evidence="1">
    <location>
        <begin position="43"/>
        <end position="66"/>
    </location>
</feature>
<proteinExistence type="predicted"/>
<dbReference type="PROSITE" id="PS51390">
    <property type="entry name" value="WAP"/>
    <property type="match status" value="1"/>
</dbReference>
<dbReference type="SMART" id="SM00217">
    <property type="entry name" value="WAP"/>
    <property type="match status" value="1"/>
</dbReference>
<evidence type="ECO:0000259" key="2">
    <source>
        <dbReference type="PROSITE" id="PS51390"/>
    </source>
</evidence>
<keyword evidence="4" id="KW-1185">Reference proteome</keyword>
<keyword evidence="1" id="KW-1133">Transmembrane helix</keyword>
<feature type="domain" description="WAP" evidence="2">
    <location>
        <begin position="66"/>
        <end position="112"/>
    </location>
</feature>
<dbReference type="InterPro" id="IPR036645">
    <property type="entry name" value="Elafin-like_sf"/>
</dbReference>
<evidence type="ECO:0000313" key="4">
    <source>
        <dbReference type="Proteomes" id="UP001153292"/>
    </source>
</evidence>
<accession>A0ABN8EFG9</accession>